<dbReference type="EMBL" id="JACYTR010000017">
    <property type="protein sequence ID" value="MBD8526135.1"/>
    <property type="molecule type" value="Genomic_DNA"/>
</dbReference>
<keyword evidence="6" id="KW-1185">Reference proteome</keyword>
<evidence type="ECO:0000256" key="1">
    <source>
        <dbReference type="ARBA" id="ARBA00001947"/>
    </source>
</evidence>
<dbReference type="InterPro" id="IPR004387">
    <property type="entry name" value="Pept_M50_Zn"/>
</dbReference>
<dbReference type="PANTHER" id="PTHR42837">
    <property type="entry name" value="REGULATOR OF SIGMA-E PROTEASE RSEP"/>
    <property type="match status" value="1"/>
</dbReference>
<dbReference type="AlphaFoldDB" id="A0AAW3ZMJ9"/>
<organism evidence="5 6">
    <name type="scientific">Pseudomarimonas arenosa</name>
    <dbReference type="NCBI Taxonomy" id="2774145"/>
    <lineage>
        <taxon>Bacteria</taxon>
        <taxon>Pseudomonadati</taxon>
        <taxon>Pseudomonadota</taxon>
        <taxon>Gammaproteobacteria</taxon>
        <taxon>Lysobacterales</taxon>
        <taxon>Lysobacteraceae</taxon>
        <taxon>Pseudomarimonas</taxon>
    </lineage>
</organism>
<dbReference type="InterPro" id="IPR001478">
    <property type="entry name" value="PDZ"/>
</dbReference>
<dbReference type="SUPFAM" id="SSF50156">
    <property type="entry name" value="PDZ domain-like"/>
    <property type="match status" value="2"/>
</dbReference>
<feature type="signal peptide" evidence="3">
    <location>
        <begin position="1"/>
        <end position="22"/>
    </location>
</feature>
<comment type="cofactor">
    <cofactor evidence="1">
        <name>Zn(2+)</name>
        <dbReference type="ChEBI" id="CHEBI:29105"/>
    </cofactor>
</comment>
<gene>
    <name evidence="5" type="ORF">IFO71_10340</name>
</gene>
<sequence>MNTPLPLLTAVLSLLLASSAIGAEPAGPTESIEQLQQTLEQLDEQRAELRERLHAAEQERRRTMLQPLTQEGEIHRARARLSSEQNRERVRRKLQTTLRELDKHRAELREQLQAAEQGQEGAIQRAQLEKLRELARQSADASRRAATEQHEQLREELHRSQAEMARLAAHIATLSVDLQAEDYAKALRADRFNQPRFGVLLQADPSAGALISGVTFDGPAEQAGLRSGDRLLSINGEALLGSAEQRLQRAQDLLQVEGAEKTVKLEVETAGKPRSISITARPLVALAVNPALQPGSAPIIPASFDIAPYAPSLICGEDSDSCRFDLYSSVWRGLRLAELNPELGRYFGHERGVLVLTAGASMEGVEGGDVWLSIDDQPVHTPDQAMRALRPTPGTQHHNISFARQREMLNLKVSPAATWRLPIDSQAGLPKGRSAELDSGLLQRLIEQESAPADKDRQPL</sequence>
<keyword evidence="2" id="KW-0175">Coiled coil</keyword>
<keyword evidence="3" id="KW-0732">Signal</keyword>
<evidence type="ECO:0000313" key="5">
    <source>
        <dbReference type="EMBL" id="MBD8526135.1"/>
    </source>
</evidence>
<dbReference type="PROSITE" id="PS50106">
    <property type="entry name" value="PDZ"/>
    <property type="match status" value="1"/>
</dbReference>
<dbReference type="Gene3D" id="2.30.42.60">
    <property type="match status" value="1"/>
</dbReference>
<dbReference type="GO" id="GO:0004222">
    <property type="term" value="F:metalloendopeptidase activity"/>
    <property type="evidence" value="ECO:0007669"/>
    <property type="project" value="InterPro"/>
</dbReference>
<comment type="caution">
    <text evidence="5">The sequence shown here is derived from an EMBL/GenBank/DDBJ whole genome shotgun (WGS) entry which is preliminary data.</text>
</comment>
<dbReference type="Gene3D" id="2.30.42.10">
    <property type="match status" value="1"/>
</dbReference>
<evidence type="ECO:0000256" key="3">
    <source>
        <dbReference type="SAM" id="SignalP"/>
    </source>
</evidence>
<dbReference type="RefSeq" id="WP_192029557.1">
    <property type="nucleotide sequence ID" value="NZ_JACYTR010000017.1"/>
</dbReference>
<protein>
    <submittedName>
        <fullName evidence="5">PDZ domain-containing protein</fullName>
    </submittedName>
</protein>
<feature type="chain" id="PRO_5043722300" evidence="3">
    <location>
        <begin position="23"/>
        <end position="460"/>
    </location>
</feature>
<accession>A0AAW3ZMJ9</accession>
<evidence type="ECO:0000259" key="4">
    <source>
        <dbReference type="PROSITE" id="PS50106"/>
    </source>
</evidence>
<dbReference type="InterPro" id="IPR041489">
    <property type="entry name" value="PDZ_6"/>
</dbReference>
<feature type="domain" description="PDZ" evidence="4">
    <location>
        <begin position="175"/>
        <end position="271"/>
    </location>
</feature>
<feature type="coiled-coil region" evidence="2">
    <location>
        <begin position="32"/>
        <end position="170"/>
    </location>
</feature>
<reference evidence="5 6" key="1">
    <citation type="submission" date="2020-09" db="EMBL/GenBank/DDBJ databases">
        <title>Pseudoxanthomonas sp. CAU 1598 isolated from sand of Yaerae Beach.</title>
        <authorList>
            <person name="Kim W."/>
        </authorList>
    </citation>
    <scope>NUCLEOTIDE SEQUENCE [LARGE SCALE GENOMIC DNA]</scope>
    <source>
        <strain evidence="5 6">CAU 1598</strain>
    </source>
</reference>
<evidence type="ECO:0000313" key="6">
    <source>
        <dbReference type="Proteomes" id="UP000613768"/>
    </source>
</evidence>
<dbReference type="GO" id="GO:0006508">
    <property type="term" value="P:proteolysis"/>
    <property type="evidence" value="ECO:0007669"/>
    <property type="project" value="InterPro"/>
</dbReference>
<dbReference type="Proteomes" id="UP000613768">
    <property type="component" value="Unassembled WGS sequence"/>
</dbReference>
<dbReference type="SMART" id="SM00228">
    <property type="entry name" value="PDZ"/>
    <property type="match status" value="1"/>
</dbReference>
<dbReference type="PANTHER" id="PTHR42837:SF2">
    <property type="entry name" value="MEMBRANE METALLOPROTEASE ARASP2, CHLOROPLASTIC-RELATED"/>
    <property type="match status" value="1"/>
</dbReference>
<evidence type="ECO:0000256" key="2">
    <source>
        <dbReference type="SAM" id="Coils"/>
    </source>
</evidence>
<dbReference type="InterPro" id="IPR036034">
    <property type="entry name" value="PDZ_sf"/>
</dbReference>
<dbReference type="Pfam" id="PF17820">
    <property type="entry name" value="PDZ_6"/>
    <property type="match status" value="1"/>
</dbReference>
<name>A0AAW3ZMJ9_9GAMM</name>
<proteinExistence type="predicted"/>
<dbReference type="GO" id="GO:0016020">
    <property type="term" value="C:membrane"/>
    <property type="evidence" value="ECO:0007669"/>
    <property type="project" value="InterPro"/>
</dbReference>